<evidence type="ECO:0000259" key="20">
    <source>
        <dbReference type="Pfam" id="PF16212"/>
    </source>
</evidence>
<evidence type="ECO:0000256" key="10">
    <source>
        <dbReference type="ARBA" id="ARBA00022842"/>
    </source>
</evidence>
<feature type="region of interest" description="Disordered" evidence="16">
    <location>
        <begin position="596"/>
        <end position="651"/>
    </location>
</feature>
<feature type="transmembrane region" description="Helical" evidence="17">
    <location>
        <begin position="1261"/>
        <end position="1279"/>
    </location>
</feature>
<feature type="region of interest" description="Disordered" evidence="16">
    <location>
        <begin position="799"/>
        <end position="824"/>
    </location>
</feature>
<dbReference type="InParanoid" id="D7FU18"/>
<keyword evidence="5" id="KW-0813">Transport</keyword>
<evidence type="ECO:0000313" key="22">
    <source>
        <dbReference type="Proteomes" id="UP000002630"/>
    </source>
</evidence>
<feature type="region of interest" description="Disordered" evidence="16">
    <location>
        <begin position="1557"/>
        <end position="1596"/>
    </location>
</feature>
<dbReference type="Gene3D" id="1.20.1110.10">
    <property type="entry name" value="Calcium-transporting ATPase, transmembrane domain"/>
    <property type="match status" value="1"/>
</dbReference>
<evidence type="ECO:0000256" key="5">
    <source>
        <dbReference type="ARBA" id="ARBA00022448"/>
    </source>
</evidence>
<feature type="region of interest" description="Disordered" evidence="16">
    <location>
        <begin position="744"/>
        <end position="768"/>
    </location>
</feature>
<keyword evidence="10" id="KW-0460">Magnesium</keyword>
<dbReference type="Gene3D" id="3.40.50.1000">
    <property type="entry name" value="HAD superfamily/HAD-like"/>
    <property type="match status" value="2"/>
</dbReference>
<dbReference type="InterPro" id="IPR027417">
    <property type="entry name" value="P-loop_NTPase"/>
</dbReference>
<feature type="region of interest" description="Disordered" evidence="16">
    <location>
        <begin position="1508"/>
        <end position="1530"/>
    </location>
</feature>
<feature type="compositionally biased region" description="Low complexity" evidence="16">
    <location>
        <begin position="702"/>
        <end position="712"/>
    </location>
</feature>
<keyword evidence="22" id="KW-1185">Reference proteome</keyword>
<dbReference type="GO" id="GO:0003774">
    <property type="term" value="F:cytoskeletal motor activity"/>
    <property type="evidence" value="ECO:0007669"/>
    <property type="project" value="InterPro"/>
</dbReference>
<evidence type="ECO:0000256" key="7">
    <source>
        <dbReference type="ARBA" id="ARBA00022723"/>
    </source>
</evidence>
<evidence type="ECO:0000256" key="3">
    <source>
        <dbReference type="ARBA" id="ARBA00008109"/>
    </source>
</evidence>
<dbReference type="SUPFAM" id="SSF52540">
    <property type="entry name" value="P-loop containing nucleoside triphosphate hydrolases"/>
    <property type="match status" value="1"/>
</dbReference>
<feature type="transmembrane region" description="Helical" evidence="17">
    <location>
        <begin position="303"/>
        <end position="323"/>
    </location>
</feature>
<dbReference type="GO" id="GO:0046872">
    <property type="term" value="F:metal ion binding"/>
    <property type="evidence" value="ECO:0007669"/>
    <property type="project" value="UniProtKB-KW"/>
</dbReference>
<feature type="compositionally biased region" description="Basic and acidic residues" evidence="16">
    <location>
        <begin position="616"/>
        <end position="627"/>
    </location>
</feature>
<feature type="compositionally biased region" description="Basic residues" evidence="16">
    <location>
        <begin position="492"/>
        <end position="506"/>
    </location>
</feature>
<evidence type="ECO:0000256" key="14">
    <source>
        <dbReference type="ARBA" id="ARBA00034036"/>
    </source>
</evidence>
<keyword evidence="15" id="KW-0175">Coiled coil</keyword>
<gene>
    <name evidence="21" type="ORF">Esi_0263_0021</name>
</gene>
<dbReference type="GO" id="GO:0140326">
    <property type="term" value="F:ATPase-coupled intramembrane lipid transporter activity"/>
    <property type="evidence" value="ECO:0007669"/>
    <property type="project" value="UniProtKB-EC"/>
</dbReference>
<feature type="coiled-coil region" evidence="15">
    <location>
        <begin position="859"/>
        <end position="893"/>
    </location>
</feature>
<dbReference type="PROSITE" id="PS00154">
    <property type="entry name" value="ATPASE_E1_E2"/>
    <property type="match status" value="1"/>
</dbReference>
<name>D7FU18_ECTSI</name>
<feature type="transmembrane region" description="Helical" evidence="17">
    <location>
        <begin position="1309"/>
        <end position="1330"/>
    </location>
</feature>
<dbReference type="InterPro" id="IPR032630">
    <property type="entry name" value="P_typ_ATPase_c"/>
</dbReference>
<reference evidence="21 22" key="1">
    <citation type="journal article" date="2010" name="Nature">
        <title>The Ectocarpus genome and the independent evolution of multicellularity in brown algae.</title>
        <authorList>
            <person name="Cock J.M."/>
            <person name="Sterck L."/>
            <person name="Rouze P."/>
            <person name="Scornet D."/>
            <person name="Allen A.E."/>
            <person name="Amoutzias G."/>
            <person name="Anthouard V."/>
            <person name="Artiguenave F."/>
            <person name="Aury J.M."/>
            <person name="Badger J.H."/>
            <person name="Beszteri B."/>
            <person name="Billiau K."/>
            <person name="Bonnet E."/>
            <person name="Bothwell J.H."/>
            <person name="Bowler C."/>
            <person name="Boyen C."/>
            <person name="Brownlee C."/>
            <person name="Carrano C.J."/>
            <person name="Charrier B."/>
            <person name="Cho G.Y."/>
            <person name="Coelho S.M."/>
            <person name="Collen J."/>
            <person name="Corre E."/>
            <person name="Da Silva C."/>
            <person name="Delage L."/>
            <person name="Delaroque N."/>
            <person name="Dittami S.M."/>
            <person name="Doulbeau S."/>
            <person name="Elias M."/>
            <person name="Farnham G."/>
            <person name="Gachon C.M."/>
            <person name="Gschloessl B."/>
            <person name="Heesch S."/>
            <person name="Jabbari K."/>
            <person name="Jubin C."/>
            <person name="Kawai H."/>
            <person name="Kimura K."/>
            <person name="Kloareg B."/>
            <person name="Kupper F.C."/>
            <person name="Lang D."/>
            <person name="Le Bail A."/>
            <person name="Leblanc C."/>
            <person name="Lerouge P."/>
            <person name="Lohr M."/>
            <person name="Lopez P.J."/>
            <person name="Martens C."/>
            <person name="Maumus F."/>
            <person name="Michel G."/>
            <person name="Miranda-Saavedra D."/>
            <person name="Morales J."/>
            <person name="Moreau H."/>
            <person name="Motomura T."/>
            <person name="Nagasato C."/>
            <person name="Napoli C.A."/>
            <person name="Nelson D.R."/>
            <person name="Nyvall-Collen P."/>
            <person name="Peters A.F."/>
            <person name="Pommier C."/>
            <person name="Potin P."/>
            <person name="Poulain J."/>
            <person name="Quesneville H."/>
            <person name="Read B."/>
            <person name="Rensing S.A."/>
            <person name="Ritter A."/>
            <person name="Rousvoal S."/>
            <person name="Samanta M."/>
            <person name="Samson G."/>
            <person name="Schroeder D.C."/>
            <person name="Segurens B."/>
            <person name="Strittmatter M."/>
            <person name="Tonon T."/>
            <person name="Tregear J.W."/>
            <person name="Valentin K."/>
            <person name="von Dassow P."/>
            <person name="Yamagishi T."/>
            <person name="Van de Peer Y."/>
            <person name="Wincker P."/>
        </authorList>
    </citation>
    <scope>NUCLEOTIDE SEQUENCE [LARGE SCALE GENOMIC DNA]</scope>
    <source>
        <strain evidence="22">Ec32 / CCAP1310/4</strain>
    </source>
</reference>
<evidence type="ECO:0000256" key="15">
    <source>
        <dbReference type="SAM" id="Coils"/>
    </source>
</evidence>
<feature type="compositionally biased region" description="Gly residues" evidence="16">
    <location>
        <begin position="1571"/>
        <end position="1586"/>
    </location>
</feature>
<proteinExistence type="inferred from homology"/>
<dbReference type="FunFam" id="3.40.50.1000:FF:000014">
    <property type="entry name" value="Phospholipid-transporting ATPase"/>
    <property type="match status" value="1"/>
</dbReference>
<dbReference type="SUPFAM" id="SSF81665">
    <property type="entry name" value="Calcium ATPase, transmembrane domain M"/>
    <property type="match status" value="1"/>
</dbReference>
<feature type="transmembrane region" description="Helical" evidence="17">
    <location>
        <begin position="1342"/>
        <end position="1360"/>
    </location>
</feature>
<dbReference type="InterPro" id="IPR023214">
    <property type="entry name" value="HAD_sf"/>
</dbReference>
<feature type="region of interest" description="Disordered" evidence="16">
    <location>
        <begin position="475"/>
        <end position="564"/>
    </location>
</feature>
<feature type="region of interest" description="Disordered" evidence="16">
    <location>
        <begin position="701"/>
        <end position="727"/>
    </location>
</feature>
<keyword evidence="7" id="KW-0479">Metal-binding</keyword>
<dbReference type="InterPro" id="IPR018303">
    <property type="entry name" value="ATPase_P-typ_P_site"/>
</dbReference>
<dbReference type="GO" id="GO:0045332">
    <property type="term" value="P:phospholipid translocation"/>
    <property type="evidence" value="ECO:0007669"/>
    <property type="project" value="TreeGrafter"/>
</dbReference>
<keyword evidence="9" id="KW-0067">ATP-binding</keyword>
<dbReference type="SUPFAM" id="SSF56784">
    <property type="entry name" value="HAD-like"/>
    <property type="match status" value="1"/>
</dbReference>
<comment type="catalytic activity">
    <reaction evidence="14">
        <text>ATP + H2O + phospholipidSide 1 = ADP + phosphate + phospholipidSide 2.</text>
        <dbReference type="EC" id="7.6.2.1"/>
    </reaction>
</comment>
<dbReference type="SUPFAM" id="SSF81660">
    <property type="entry name" value="Metal cation-transporting ATPase, ATP-binding domain N"/>
    <property type="match status" value="1"/>
</dbReference>
<evidence type="ECO:0000256" key="1">
    <source>
        <dbReference type="ARBA" id="ARBA00004141"/>
    </source>
</evidence>
<dbReference type="EMBL" id="FN649760">
    <property type="protein sequence ID" value="CBJ31545.1"/>
    <property type="molecule type" value="Genomic_DNA"/>
</dbReference>
<feature type="compositionally biased region" description="Acidic residues" evidence="16">
    <location>
        <begin position="530"/>
        <end position="541"/>
    </location>
</feature>
<evidence type="ECO:0000256" key="16">
    <source>
        <dbReference type="SAM" id="MobiDB-lite"/>
    </source>
</evidence>
<feature type="compositionally biased region" description="Low complexity" evidence="16">
    <location>
        <begin position="1669"/>
        <end position="1683"/>
    </location>
</feature>
<dbReference type="PANTHER" id="PTHR24092">
    <property type="entry name" value="PROBABLE PHOSPHOLIPID-TRANSPORTING ATPASE"/>
    <property type="match status" value="1"/>
</dbReference>
<dbReference type="OrthoDB" id="377733at2759"/>
<evidence type="ECO:0000256" key="4">
    <source>
        <dbReference type="ARBA" id="ARBA00012189"/>
    </source>
</evidence>
<feature type="compositionally biased region" description="Polar residues" evidence="16">
    <location>
        <begin position="1625"/>
        <end position="1635"/>
    </location>
</feature>
<feature type="compositionally biased region" description="Basic and acidic residues" evidence="16">
    <location>
        <begin position="1557"/>
        <end position="1569"/>
    </location>
</feature>
<keyword evidence="8" id="KW-0547">Nucleotide-binding</keyword>
<evidence type="ECO:0000256" key="2">
    <source>
        <dbReference type="ARBA" id="ARBA00004308"/>
    </source>
</evidence>
<feature type="transmembrane region" description="Helical" evidence="17">
    <location>
        <begin position="1372"/>
        <end position="1396"/>
    </location>
</feature>
<evidence type="ECO:0000256" key="13">
    <source>
        <dbReference type="ARBA" id="ARBA00023136"/>
    </source>
</evidence>
<evidence type="ECO:0000256" key="12">
    <source>
        <dbReference type="ARBA" id="ARBA00022989"/>
    </source>
</evidence>
<feature type="region of interest" description="Disordered" evidence="16">
    <location>
        <begin position="1657"/>
        <end position="1704"/>
    </location>
</feature>
<evidence type="ECO:0000256" key="11">
    <source>
        <dbReference type="ARBA" id="ARBA00022967"/>
    </source>
</evidence>
<dbReference type="Pfam" id="PF00063">
    <property type="entry name" value="Myosin_head"/>
    <property type="match status" value="1"/>
</dbReference>
<keyword evidence="6 17" id="KW-0812">Transmembrane</keyword>
<comment type="subcellular location">
    <subcellularLocation>
        <location evidence="2">Endomembrane system</location>
    </subcellularLocation>
    <subcellularLocation>
        <location evidence="1">Membrane</location>
        <topology evidence="1">Multi-pass membrane protein</topology>
    </subcellularLocation>
</comment>
<feature type="domain" description="P-type ATPase N-terminal" evidence="19">
    <location>
        <begin position="13"/>
        <end position="59"/>
    </location>
</feature>
<dbReference type="Pfam" id="PF16212">
    <property type="entry name" value="PhoLip_ATPase_C"/>
    <property type="match status" value="1"/>
</dbReference>
<dbReference type="InterPro" id="IPR023299">
    <property type="entry name" value="ATPase_P-typ_cyto_dom_N"/>
</dbReference>
<evidence type="ECO:0000259" key="19">
    <source>
        <dbReference type="Pfam" id="PF16209"/>
    </source>
</evidence>
<dbReference type="eggNOG" id="KOG0206">
    <property type="taxonomic scope" value="Eukaryota"/>
</dbReference>
<feature type="transmembrane region" description="Helical" evidence="17">
    <location>
        <begin position="1402"/>
        <end position="1428"/>
    </location>
</feature>
<dbReference type="EC" id="7.6.2.1" evidence="4"/>
<sequence length="1755" mass="192641">MLDMRYLHAFAGYTHWDFLPRFLMEEFHPRRKMANAYFLVLASLQTIPEITNTFRVPTILLPLSVVVIVDAVFAILEDVGRHPANPKGNASPTRALDVDLQRSAGKFPRVEWRDVQVMGAHEPNPQAKAGICYVETKSLDGETNLKIRQAIRSTIGRVSTPRDAAALKGRVVMEHPNKLIDNFSGTIEVEGAGDDGGSCREVIQTRNLLLRGCVLRNTRWVVGLVLNTGPDTKIVMSSLEPPHKTSRLEQRTNVEVWRIVRLLCLVCFLGAVGSLVWNATSAEDHVYLRIDVGSWGNQMKTTFIQFLYLFLLLGNFIPVSLYVSMGTVKFSQAFFMKQDLDMYHEDTDTPALVRTMALNEELGQVSHVFSDKTGTLTQNVMDFRKFSVGGVSYGRGVTTIARAVAAELGHEIPQEDLEAEAVIAKQPPVPHVRFYDPRLLEDLQSSTGEEQRALLLDFFLALAVCHTVIPERGLSSRSGRRRRCRGPGGGSRHPHRSRSRERRRTNKPVGREQSRQTRYSSGARTGDFVQDGEEEEEEEVVAEQREQEEQEEEGPAKLSASSPDDEALVLGARHFGMEFRDRLDNKACVRRSGPFLRGQQQHHQQHPLRSPPAPGEKPKGEEGRDGRGFATGGEGGWPQVAEQGSRPGGDRFVDEKYEVLRILDFTSARKRMSVIVRAPDGRVRILCKGADSVMIPRLARNSSASDSSAGDSVPDDHHHHLDASNPLPFGAAFGPAATAIPAPTTVAPAPAPGGKTLPAASPQEGAAQAVSPASDAAVNAAAAVRLPLADVVAEECGGGGGGLAGNWSTSSEDNRPGGERSEERTLKHMETYAREGLRTLLVTCADLDGDWFRAWDKRFETASTDLSEVEKKKQGLENEIDRLMNEVEKNLRLLGCTAIEDKLQDGVGTCVDALQRARVKVWMLTGDKEETAINIGVACQLLGPEEQMERIIVNMDPQTGCQDVEEVKDRLEDELNRISDEDPFHKSRGKGSGGTGDGGTGEDGGGVPRKGGRQRALIIDGQALSLAMDPACSKYFAELAMECEAVVCCRVSPDQKRAVVALVRERRPEARTLAIGDGANDVAMIQAAHIGVGISGQEGMQSVGAQFKNQLNSLLGAIGETHPHYVRCLKPNDENVRSQFDLGRITAQLANGAVAAKARREAALRDKRCRQRGGGIYGRHRPVCCRTLLYVPLAVNASDFAIAQFRFLQKLMLFHGRQNYRRMSKLVAYTFYKNILMAVPMAWYMVVNGYSGQKFYTEGGIQFYNIMFTLWPILFLGCFDRDVSLKDTENFPQLYVLGINDVFFNAKVFWSWMSQAIVEAALITFVPLLLLKGGPADDGAEVSYMFYGGTTFSLVVLLANSKILWLQYRWTWWAAVLVMASVLAWFGTACVLNILHKVDFDFFMVFFHLMVNPTFWAVVTLCFTAVAMRDLSWKFYHRWWQPKLHHLILEVEASRGDPVILTDSGTPEVGGGGAGFGVGVADSRRKSWERRGKRAGDGLGGRAVAVQGEGGATAAGRDDDGFEKQARREDKASAVLSPAFSDAVELCLGGEDAGDAVAERPRGGREEVLGGRAGASYGGGGGGGGRGFRRGHSHDDDEGYAAVYRRLTDALSSQPSTGNGGGEGTSVTPATSHCPSVSSTLPLELIFPAVAAQGPVAMGRSRSDQLPKRSSSSRRLQQSPHQSGAVGTRFPRAPSGGFAYSTDEDSASMESRMILNYVESPLKKTPEFWEAPRPVLDRLNRRRERGKFCWRWCRC</sequence>
<accession>D7FU18</accession>
<dbReference type="InterPro" id="IPR036412">
    <property type="entry name" value="HAD-like_sf"/>
</dbReference>
<feature type="domain" description="P-type ATPase C-terminal" evidence="20">
    <location>
        <begin position="1195"/>
        <end position="1443"/>
    </location>
</feature>
<feature type="compositionally biased region" description="Basic and acidic residues" evidence="16">
    <location>
        <begin position="812"/>
        <end position="824"/>
    </location>
</feature>
<feature type="domain" description="Myosin motor" evidence="18">
    <location>
        <begin position="1098"/>
        <end position="1151"/>
    </location>
</feature>
<dbReference type="Gene3D" id="3.40.1110.10">
    <property type="entry name" value="Calcium-transporting ATPase, cytoplasmic domain N"/>
    <property type="match status" value="2"/>
</dbReference>
<evidence type="ECO:0000256" key="8">
    <source>
        <dbReference type="ARBA" id="ARBA00022741"/>
    </source>
</evidence>
<dbReference type="Gene3D" id="2.70.150.10">
    <property type="entry name" value="Calcium-transporting ATPase, cytoplasmic transduction domain A"/>
    <property type="match status" value="1"/>
</dbReference>
<feature type="region of interest" description="Disordered" evidence="16">
    <location>
        <begin position="977"/>
        <end position="1012"/>
    </location>
</feature>
<feature type="compositionally biased region" description="Basic and acidic residues" evidence="16">
    <location>
        <begin position="1516"/>
        <end position="1530"/>
    </location>
</feature>
<dbReference type="GO" id="GO:0005886">
    <property type="term" value="C:plasma membrane"/>
    <property type="evidence" value="ECO:0007669"/>
    <property type="project" value="TreeGrafter"/>
</dbReference>
<feature type="transmembrane region" description="Helical" evidence="17">
    <location>
        <begin position="1226"/>
        <end position="1246"/>
    </location>
</feature>
<evidence type="ECO:0000313" key="21">
    <source>
        <dbReference type="EMBL" id="CBJ31545.1"/>
    </source>
</evidence>
<dbReference type="Pfam" id="PF16209">
    <property type="entry name" value="PhoLip_ATPase_N"/>
    <property type="match status" value="1"/>
</dbReference>
<evidence type="ECO:0000256" key="6">
    <source>
        <dbReference type="ARBA" id="ARBA00022692"/>
    </source>
</evidence>
<dbReference type="GO" id="GO:0012505">
    <property type="term" value="C:endomembrane system"/>
    <property type="evidence" value="ECO:0007669"/>
    <property type="project" value="UniProtKB-SubCell"/>
</dbReference>
<dbReference type="GO" id="GO:0005524">
    <property type="term" value="F:ATP binding"/>
    <property type="evidence" value="ECO:0007669"/>
    <property type="project" value="UniProtKB-KW"/>
</dbReference>
<evidence type="ECO:0000259" key="18">
    <source>
        <dbReference type="Pfam" id="PF00063"/>
    </source>
</evidence>
<feature type="transmembrane region" description="Helical" evidence="17">
    <location>
        <begin position="1187"/>
        <end position="1205"/>
    </location>
</feature>
<evidence type="ECO:0000256" key="9">
    <source>
        <dbReference type="ARBA" id="ARBA00022840"/>
    </source>
</evidence>
<dbReference type="STRING" id="2880.D7FU18"/>
<dbReference type="InterPro" id="IPR023298">
    <property type="entry name" value="ATPase_P-typ_TM_dom_sf"/>
</dbReference>
<dbReference type="PANTHER" id="PTHR24092:SF180">
    <property type="entry name" value="PHOSPHOLIPID-TRANSPORTING ATPASE DNF1-RELATED"/>
    <property type="match status" value="1"/>
</dbReference>
<dbReference type="InterPro" id="IPR032631">
    <property type="entry name" value="P-type_ATPase_N"/>
</dbReference>
<dbReference type="InterPro" id="IPR001609">
    <property type="entry name" value="Myosin_head_motor_dom-like"/>
</dbReference>
<organism evidence="21 22">
    <name type="scientific">Ectocarpus siliculosus</name>
    <name type="common">Brown alga</name>
    <name type="synonym">Conferva siliculosa</name>
    <dbReference type="NCBI Taxonomy" id="2880"/>
    <lineage>
        <taxon>Eukaryota</taxon>
        <taxon>Sar</taxon>
        <taxon>Stramenopiles</taxon>
        <taxon>Ochrophyta</taxon>
        <taxon>PX clade</taxon>
        <taxon>Phaeophyceae</taxon>
        <taxon>Ectocarpales</taxon>
        <taxon>Ectocarpaceae</taxon>
        <taxon>Ectocarpus</taxon>
    </lineage>
</organism>
<evidence type="ECO:0000256" key="17">
    <source>
        <dbReference type="SAM" id="Phobius"/>
    </source>
</evidence>
<feature type="compositionally biased region" description="Low complexity" evidence="16">
    <location>
        <begin position="744"/>
        <end position="756"/>
    </location>
</feature>
<keyword evidence="12 17" id="KW-1133">Transmembrane helix</keyword>
<keyword evidence="13 17" id="KW-0472">Membrane</keyword>
<dbReference type="Proteomes" id="UP000002630">
    <property type="component" value="Unassembled WGS sequence"/>
</dbReference>
<keyword evidence="11" id="KW-1278">Translocase</keyword>
<feature type="compositionally biased region" description="Gly residues" evidence="16">
    <location>
        <begin position="990"/>
        <end position="1009"/>
    </location>
</feature>
<protein>
    <recommendedName>
        <fullName evidence="4">P-type phospholipid transporter</fullName>
        <ecNumber evidence="4">7.6.2.1</ecNumber>
    </recommendedName>
</protein>
<feature type="transmembrane region" description="Helical" evidence="17">
    <location>
        <begin position="259"/>
        <end position="279"/>
    </location>
</feature>
<comment type="similarity">
    <text evidence="3">Belongs to the cation transport ATPase (P-type) (TC 3.A.3) family. Type IV subfamily.</text>
</comment>
<dbReference type="GO" id="GO:0016459">
    <property type="term" value="C:myosin complex"/>
    <property type="evidence" value="ECO:0007669"/>
    <property type="project" value="InterPro"/>
</dbReference>
<feature type="region of interest" description="Disordered" evidence="16">
    <location>
        <begin position="1611"/>
        <end position="1635"/>
    </location>
</feature>